<feature type="compositionally biased region" description="Low complexity" evidence="8">
    <location>
        <begin position="352"/>
        <end position="366"/>
    </location>
</feature>
<dbReference type="SUPFAM" id="SSF53807">
    <property type="entry name" value="Helical backbone' metal receptor"/>
    <property type="match status" value="1"/>
</dbReference>
<dbReference type="PROSITE" id="PS00041">
    <property type="entry name" value="HTH_ARAC_FAMILY_1"/>
    <property type="match status" value="1"/>
</dbReference>
<evidence type="ECO:0000256" key="6">
    <source>
        <dbReference type="ARBA" id="ARBA00023125"/>
    </source>
</evidence>
<comment type="caution">
    <text evidence="11">The sequence shown here is derived from an EMBL/GenBank/DDBJ whole genome shotgun (WGS) entry which is preliminary data.</text>
</comment>
<evidence type="ECO:0000313" key="12">
    <source>
        <dbReference type="Proteomes" id="UP000310636"/>
    </source>
</evidence>
<evidence type="ECO:0000256" key="8">
    <source>
        <dbReference type="SAM" id="MobiDB-lite"/>
    </source>
</evidence>
<dbReference type="InterPro" id="IPR002491">
    <property type="entry name" value="ABC_transptr_periplasmic_BD"/>
</dbReference>
<dbReference type="EMBL" id="SSOB01000073">
    <property type="protein sequence ID" value="THF72705.1"/>
    <property type="molecule type" value="Genomic_DNA"/>
</dbReference>
<comment type="similarity">
    <text evidence="2">Belongs to the bacterial solute-binding protein 8 family.</text>
</comment>
<protein>
    <submittedName>
        <fullName evidence="11">Helix-turn-helix domain-containing protein</fullName>
    </submittedName>
</protein>
<keyword evidence="3" id="KW-0813">Transport</keyword>
<keyword evidence="12" id="KW-1185">Reference proteome</keyword>
<feature type="domain" description="Fe/B12 periplasmic-binding" evidence="10">
    <location>
        <begin position="389"/>
        <end position="639"/>
    </location>
</feature>
<dbReference type="PRINTS" id="PR00032">
    <property type="entry name" value="HTHARAC"/>
</dbReference>
<feature type="region of interest" description="Disordered" evidence="8">
    <location>
        <begin position="346"/>
        <end position="366"/>
    </location>
</feature>
<dbReference type="InterPro" id="IPR051313">
    <property type="entry name" value="Bact_iron-sidero_bind"/>
</dbReference>
<evidence type="ECO:0000256" key="2">
    <source>
        <dbReference type="ARBA" id="ARBA00008814"/>
    </source>
</evidence>
<dbReference type="AlphaFoldDB" id="A0A4S4BKN2"/>
<keyword evidence="7" id="KW-0804">Transcription</keyword>
<gene>
    <name evidence="11" type="ORF">E6C55_32180</name>
</gene>
<accession>A0A4S4BKN2</accession>
<dbReference type="GO" id="GO:0030288">
    <property type="term" value="C:outer membrane-bounded periplasmic space"/>
    <property type="evidence" value="ECO:0007669"/>
    <property type="project" value="TreeGrafter"/>
</dbReference>
<dbReference type="Proteomes" id="UP000310636">
    <property type="component" value="Unassembled WGS sequence"/>
</dbReference>
<name>A0A4S4BKN2_9BACL</name>
<evidence type="ECO:0000256" key="7">
    <source>
        <dbReference type="ARBA" id="ARBA00023163"/>
    </source>
</evidence>
<evidence type="ECO:0000313" key="11">
    <source>
        <dbReference type="EMBL" id="THF72705.1"/>
    </source>
</evidence>
<dbReference type="PROSITE" id="PS50983">
    <property type="entry name" value="FE_B12_PBP"/>
    <property type="match status" value="1"/>
</dbReference>
<dbReference type="Pfam" id="PF01497">
    <property type="entry name" value="Peripla_BP_2"/>
    <property type="match status" value="1"/>
</dbReference>
<dbReference type="SMART" id="SM00342">
    <property type="entry name" value="HTH_ARAC"/>
    <property type="match status" value="1"/>
</dbReference>
<dbReference type="RefSeq" id="WP_136373939.1">
    <property type="nucleotide sequence ID" value="NZ_SSOB01000073.1"/>
</dbReference>
<dbReference type="Gene3D" id="3.40.50.1980">
    <property type="entry name" value="Nitrogenase molybdenum iron protein domain"/>
    <property type="match status" value="2"/>
</dbReference>
<sequence>MALREHIQLWNQVMVRVLDVRHIRVERGDELYRYLTPASAFLFAAHGQGELWVEDDVRLIERFYLLHTGKGRRVTVRTDGFVELYLILYKATLPASSLREFHMAMQSDNPFQETWGLVPSEPLELLELARTMQGDWRQAGDGVDRLRIKGDFIRFVYTILKMRTERDSLPSLSEQVVRYLARHYRQPISLEQLAQQLSYSAQYIAKKFKEQTGRSPMEYIIALRMEGARELLIRTSATLQEVASHVGYPDLMYFSRVFKKNVGMTPGEYRKRYGTEVSNNPMNRTDLSIVLPHPVGYHLNGNEIHSQYIQDGESSMSTYKGKVSAMILLGLTMILSACGASNNNGSAGGQASGSIPAASGPQAETAAATETRTITTAYGDVEIPAHPQRVAAISYLGTVLALDVTPIASETFLMNSPYLAGKLDGIVDVGDSMEMLLETAPDLILTISPKPEVLEQYNKIAPTISIPYNSFPSIQEEMRYFGDILDKKDEAEAWIADFDQRVAGLRDQVQAAVAPGETISVMQEYDGTVFLFGPKSGRGGRILYEILGLDHPAAIPQEMLTDSYAEFSLEKLTDYTGDYLVLTTEASLADLQADPLWGNLPAIKNNRTYLWTENQSWYRDPIAVDGQIQGLADWLLQVAGK</sequence>
<dbReference type="PROSITE" id="PS01124">
    <property type="entry name" value="HTH_ARAC_FAMILY_2"/>
    <property type="match status" value="1"/>
</dbReference>
<dbReference type="InterPro" id="IPR018060">
    <property type="entry name" value="HTH_AraC"/>
</dbReference>
<dbReference type="InterPro" id="IPR018062">
    <property type="entry name" value="HTH_AraC-typ_CS"/>
</dbReference>
<evidence type="ECO:0000259" key="9">
    <source>
        <dbReference type="PROSITE" id="PS01124"/>
    </source>
</evidence>
<keyword evidence="4" id="KW-0732">Signal</keyword>
<organism evidence="11 12">
    <name type="scientific">Cohnella fermenti</name>
    <dbReference type="NCBI Taxonomy" id="2565925"/>
    <lineage>
        <taxon>Bacteria</taxon>
        <taxon>Bacillati</taxon>
        <taxon>Bacillota</taxon>
        <taxon>Bacilli</taxon>
        <taxon>Bacillales</taxon>
        <taxon>Paenibacillaceae</taxon>
        <taxon>Cohnella</taxon>
    </lineage>
</organism>
<proteinExistence type="inferred from homology"/>
<evidence type="ECO:0000256" key="4">
    <source>
        <dbReference type="ARBA" id="ARBA00022729"/>
    </source>
</evidence>
<dbReference type="Pfam" id="PF12833">
    <property type="entry name" value="HTH_18"/>
    <property type="match status" value="1"/>
</dbReference>
<dbReference type="InterPro" id="IPR009057">
    <property type="entry name" value="Homeodomain-like_sf"/>
</dbReference>
<dbReference type="GO" id="GO:0003700">
    <property type="term" value="F:DNA-binding transcription factor activity"/>
    <property type="evidence" value="ECO:0007669"/>
    <property type="project" value="InterPro"/>
</dbReference>
<dbReference type="PANTHER" id="PTHR30532:SF26">
    <property type="entry name" value="IRON(3+)-HYDROXAMATE-BINDING PROTEIN FHUD"/>
    <property type="match status" value="1"/>
</dbReference>
<dbReference type="InterPro" id="IPR020449">
    <property type="entry name" value="Tscrpt_reg_AraC-type_HTH"/>
</dbReference>
<dbReference type="OrthoDB" id="2652069at2"/>
<comment type="subcellular location">
    <subcellularLocation>
        <location evidence="1">Cell envelope</location>
    </subcellularLocation>
</comment>
<evidence type="ECO:0000256" key="1">
    <source>
        <dbReference type="ARBA" id="ARBA00004196"/>
    </source>
</evidence>
<evidence type="ECO:0000259" key="10">
    <source>
        <dbReference type="PROSITE" id="PS50983"/>
    </source>
</evidence>
<dbReference type="Gene3D" id="1.10.10.60">
    <property type="entry name" value="Homeodomain-like"/>
    <property type="match status" value="2"/>
</dbReference>
<dbReference type="GO" id="GO:1901678">
    <property type="term" value="P:iron coordination entity transport"/>
    <property type="evidence" value="ECO:0007669"/>
    <property type="project" value="UniProtKB-ARBA"/>
</dbReference>
<dbReference type="SUPFAM" id="SSF46689">
    <property type="entry name" value="Homeodomain-like"/>
    <property type="match status" value="2"/>
</dbReference>
<feature type="domain" description="HTH araC/xylS-type" evidence="9">
    <location>
        <begin position="174"/>
        <end position="272"/>
    </location>
</feature>
<keyword evidence="6" id="KW-0238">DNA-binding</keyword>
<evidence type="ECO:0000256" key="3">
    <source>
        <dbReference type="ARBA" id="ARBA00022448"/>
    </source>
</evidence>
<keyword evidence="5" id="KW-0805">Transcription regulation</keyword>
<dbReference type="GO" id="GO:0043565">
    <property type="term" value="F:sequence-specific DNA binding"/>
    <property type="evidence" value="ECO:0007669"/>
    <property type="project" value="InterPro"/>
</dbReference>
<evidence type="ECO:0000256" key="5">
    <source>
        <dbReference type="ARBA" id="ARBA00023015"/>
    </source>
</evidence>
<dbReference type="PANTHER" id="PTHR30532">
    <property type="entry name" value="IRON III DICITRATE-BINDING PERIPLASMIC PROTEIN"/>
    <property type="match status" value="1"/>
</dbReference>
<reference evidence="11 12" key="1">
    <citation type="submission" date="2019-04" db="EMBL/GenBank/DDBJ databases">
        <title>Cohnella sp. nov. isolated from preserved vegetables.</title>
        <authorList>
            <person name="Lin S.-Y."/>
            <person name="Hung M.-H."/>
            <person name="Young C.-C."/>
        </authorList>
    </citation>
    <scope>NUCLEOTIDE SEQUENCE [LARGE SCALE GENOMIC DNA]</scope>
    <source>
        <strain evidence="11 12">CC-MHH1044</strain>
    </source>
</reference>